<dbReference type="GO" id="GO:0005886">
    <property type="term" value="C:plasma membrane"/>
    <property type="evidence" value="ECO:0007669"/>
    <property type="project" value="UniProtKB-SubCell"/>
</dbReference>
<evidence type="ECO:0000256" key="3">
    <source>
        <dbReference type="ARBA" id="ARBA00022692"/>
    </source>
</evidence>
<dbReference type="InterPro" id="IPR027379">
    <property type="entry name" value="CLS_N"/>
</dbReference>
<feature type="domain" description="Cardiolipin synthase N-terminal" evidence="7">
    <location>
        <begin position="36"/>
        <end position="78"/>
    </location>
</feature>
<keyword evidence="5 6" id="KW-0472">Membrane</keyword>
<dbReference type="Pfam" id="PF13396">
    <property type="entry name" value="PLDc_N"/>
    <property type="match status" value="1"/>
</dbReference>
<dbReference type="PATRIC" id="fig|1938.3.peg.5173"/>
<protein>
    <recommendedName>
        <fullName evidence="7">Cardiolipin synthase N-terminal domain-containing protein</fullName>
    </recommendedName>
</protein>
<keyword evidence="4 6" id="KW-1133">Transmembrane helix</keyword>
<comment type="subcellular location">
    <subcellularLocation>
        <location evidence="1">Cell membrane</location>
        <topology evidence="1">Multi-pass membrane protein</topology>
    </subcellularLocation>
</comment>
<evidence type="ECO:0000313" key="9">
    <source>
        <dbReference type="Proteomes" id="UP000037432"/>
    </source>
</evidence>
<gene>
    <name evidence="8" type="ORF">ACM01_27980</name>
</gene>
<evidence type="ECO:0000256" key="2">
    <source>
        <dbReference type="ARBA" id="ARBA00022475"/>
    </source>
</evidence>
<evidence type="ECO:0000313" key="8">
    <source>
        <dbReference type="EMBL" id="KMS71246.1"/>
    </source>
</evidence>
<sequence length="88" mass="9455">MQTQLVHHMTLAATSEEVAGAAVTFAFILCGFAAIVLFISALVSILRSRLAGGMKLVWIAFAFAAPFLGSLCWFVIGRKDSRRRPGVA</sequence>
<keyword evidence="2" id="KW-1003">Cell membrane</keyword>
<accession>A0A0J7Z502</accession>
<dbReference type="EMBL" id="LFNT01000038">
    <property type="protein sequence ID" value="KMS71246.1"/>
    <property type="molecule type" value="Genomic_DNA"/>
</dbReference>
<dbReference type="AlphaFoldDB" id="A0A0J7Z502"/>
<evidence type="ECO:0000256" key="6">
    <source>
        <dbReference type="SAM" id="Phobius"/>
    </source>
</evidence>
<dbReference type="Proteomes" id="UP000037432">
    <property type="component" value="Unassembled WGS sequence"/>
</dbReference>
<evidence type="ECO:0000256" key="1">
    <source>
        <dbReference type="ARBA" id="ARBA00004651"/>
    </source>
</evidence>
<evidence type="ECO:0000256" key="4">
    <source>
        <dbReference type="ARBA" id="ARBA00022989"/>
    </source>
</evidence>
<feature type="transmembrane region" description="Helical" evidence="6">
    <location>
        <begin position="56"/>
        <end position="76"/>
    </location>
</feature>
<evidence type="ECO:0000259" key="7">
    <source>
        <dbReference type="Pfam" id="PF13396"/>
    </source>
</evidence>
<evidence type="ECO:0000256" key="5">
    <source>
        <dbReference type="ARBA" id="ARBA00023136"/>
    </source>
</evidence>
<keyword evidence="3 6" id="KW-0812">Transmembrane</keyword>
<comment type="caution">
    <text evidence="8">The sequence shown here is derived from an EMBL/GenBank/DDBJ whole genome shotgun (WGS) entry which is preliminary data.</text>
</comment>
<organism evidence="8 9">
    <name type="scientific">Streptomyces viridochromogenes</name>
    <dbReference type="NCBI Taxonomy" id="1938"/>
    <lineage>
        <taxon>Bacteria</taxon>
        <taxon>Bacillati</taxon>
        <taxon>Actinomycetota</taxon>
        <taxon>Actinomycetes</taxon>
        <taxon>Kitasatosporales</taxon>
        <taxon>Streptomycetaceae</taxon>
        <taxon>Streptomyces</taxon>
    </lineage>
</organism>
<proteinExistence type="predicted"/>
<feature type="transmembrane region" description="Helical" evidence="6">
    <location>
        <begin position="20"/>
        <end position="44"/>
    </location>
</feature>
<dbReference type="OrthoDB" id="3298527at2"/>
<reference evidence="8 9" key="1">
    <citation type="submission" date="2015-06" db="EMBL/GenBank/DDBJ databases">
        <authorList>
            <person name="Ju K.-S."/>
            <person name="Doroghazi J.R."/>
            <person name="Metcalf W.W."/>
        </authorList>
    </citation>
    <scope>NUCLEOTIDE SEQUENCE [LARGE SCALE GENOMIC DNA]</scope>
    <source>
        <strain evidence="8 9">NRRL 3414</strain>
    </source>
</reference>
<name>A0A0J7Z502_STRVR</name>
<dbReference type="RefSeq" id="WP_063776911.1">
    <property type="nucleotide sequence ID" value="NZ_LFNT01000038.1"/>
</dbReference>